<gene>
    <name evidence="1" type="ORF">P3TCK_10198</name>
</gene>
<dbReference type="Proteomes" id="UP000003789">
    <property type="component" value="Unassembled WGS sequence"/>
</dbReference>
<dbReference type="PROSITE" id="PS51257">
    <property type="entry name" value="PROKAR_LIPOPROTEIN"/>
    <property type="match status" value="1"/>
</dbReference>
<accession>Q1YWI7</accession>
<protein>
    <recommendedName>
        <fullName evidence="3">Lipoprotein</fullName>
    </recommendedName>
</protein>
<reference evidence="1 2" key="1">
    <citation type="submission" date="2006-03" db="EMBL/GenBank/DDBJ databases">
        <authorList>
            <person name="Bartlett D.H."/>
            <person name="Valle G."/>
            <person name="Lauro F.M."/>
            <person name="Vezzi A."/>
            <person name="Simonato F."/>
            <person name="Eloe E."/>
            <person name="Vitulo N."/>
            <person name="Stratton T.K."/>
            <person name="D'angelo M."/>
            <person name="Ferriera S."/>
            <person name="Johnson J."/>
            <person name="Kravitz S."/>
            <person name="Beeson K."/>
            <person name="Sutton G."/>
            <person name="Rogers Y."/>
            <person name="Friedman R."/>
            <person name="Frazier M."/>
            <person name="Venter J.C."/>
        </authorList>
    </citation>
    <scope>NUCLEOTIDE SEQUENCE [LARGE SCALE GENOMIC DNA]</scope>
    <source>
        <strain evidence="1 2">3TCK</strain>
    </source>
</reference>
<evidence type="ECO:0008006" key="3">
    <source>
        <dbReference type="Google" id="ProtNLM"/>
    </source>
</evidence>
<dbReference type="AlphaFoldDB" id="Q1YWI7"/>
<dbReference type="HOGENOM" id="CLU_569672_0_0_6"/>
<evidence type="ECO:0000313" key="2">
    <source>
        <dbReference type="Proteomes" id="UP000003789"/>
    </source>
</evidence>
<organism evidence="1 2">
    <name type="scientific">Photobacterium profundum 3TCK</name>
    <dbReference type="NCBI Taxonomy" id="314280"/>
    <lineage>
        <taxon>Bacteria</taxon>
        <taxon>Pseudomonadati</taxon>
        <taxon>Pseudomonadota</taxon>
        <taxon>Gammaproteobacteria</taxon>
        <taxon>Vibrionales</taxon>
        <taxon>Vibrionaceae</taxon>
        <taxon>Photobacterium</taxon>
    </lineage>
</organism>
<sequence>MRFSYKFALLSTIYMLVSCNSESHLDLSSFDIDSSAKKTDVIYGFIITNDHNPLDVPETFLKIQSLSAKLINQHWLENPNFMIQVTDLKVLLKSTNIVEANTYITALEIAQNRYLKNMIAVRSQARLMQRDFDNTLNNYDQTIQALTHELTLLETPEKTYRNNIDNLVHDIKYATDKYSKLSNEFNKSLTKIINEDIEDTSDLYDLKFSFVEGPHTLCSRYKGMNELLNKVLENCVYINKEEILSGFNKEDRTDVSNIINNYAPQLWHQMTSLNGFFDTSNNVQYFEDSLRQRLSTVRKDLRDKQNIQNRDIAMLVENYQTQISLLENQRQNILDNPLLTHDQKIDINQTSFVQNFQRLQTDMKNPIKPFAQKFHDPNLSNTFIQAYVKKTIQCYPSELMFTVSHTGAFSLPFSYKTQELLFDFHHNQQYLAFQGILTTSFPVVIKAGDSNVILRRGKSLTEKLDGRLREQWSKV</sequence>
<dbReference type="EMBL" id="AAPH01000052">
    <property type="protein sequence ID" value="EAS40615.1"/>
    <property type="molecule type" value="Genomic_DNA"/>
</dbReference>
<name>Q1YWI7_9GAMM</name>
<comment type="caution">
    <text evidence="1">The sequence shown here is derived from an EMBL/GenBank/DDBJ whole genome shotgun (WGS) entry which is preliminary data.</text>
</comment>
<evidence type="ECO:0000313" key="1">
    <source>
        <dbReference type="EMBL" id="EAS40615.1"/>
    </source>
</evidence>
<proteinExistence type="predicted"/>